<feature type="transmembrane region" description="Helical" evidence="12">
    <location>
        <begin position="191"/>
        <end position="209"/>
    </location>
</feature>
<name>A0ABT0VKG7_9LACO</name>
<dbReference type="Gene3D" id="3.40.1690.10">
    <property type="entry name" value="secretion proteins EscU"/>
    <property type="match status" value="1"/>
</dbReference>
<keyword evidence="9 12" id="KW-1133">Transmembrane helix</keyword>
<feature type="region of interest" description="Disordered" evidence="13">
    <location>
        <begin position="1"/>
        <end position="22"/>
    </location>
</feature>
<dbReference type="NCBIfam" id="TIGR00328">
    <property type="entry name" value="flhB"/>
    <property type="match status" value="1"/>
</dbReference>
<keyword evidence="14" id="KW-0969">Cilium</keyword>
<evidence type="ECO:0000256" key="3">
    <source>
        <dbReference type="ARBA" id="ARBA00021622"/>
    </source>
</evidence>
<evidence type="ECO:0000313" key="15">
    <source>
        <dbReference type="Proteomes" id="UP001057481"/>
    </source>
</evidence>
<evidence type="ECO:0000256" key="12">
    <source>
        <dbReference type="RuleBase" id="RU364091"/>
    </source>
</evidence>
<accession>A0ABT0VKG7</accession>
<evidence type="ECO:0000256" key="10">
    <source>
        <dbReference type="ARBA" id="ARBA00023136"/>
    </source>
</evidence>
<keyword evidence="6 12" id="KW-0812">Transmembrane</keyword>
<evidence type="ECO:0000256" key="9">
    <source>
        <dbReference type="ARBA" id="ARBA00022989"/>
    </source>
</evidence>
<comment type="similarity">
    <text evidence="2 12">Belongs to the type III secretion exporter family.</text>
</comment>
<evidence type="ECO:0000256" key="4">
    <source>
        <dbReference type="ARBA" id="ARBA00022448"/>
    </source>
</evidence>
<evidence type="ECO:0000313" key="14">
    <source>
        <dbReference type="EMBL" id="MCM2436945.1"/>
    </source>
</evidence>
<dbReference type="PRINTS" id="PR00950">
    <property type="entry name" value="TYPE3IMSPROT"/>
</dbReference>
<dbReference type="RefSeq" id="WP_205144112.1">
    <property type="nucleotide sequence ID" value="NZ_JAFBDN010000020.1"/>
</dbReference>
<dbReference type="Pfam" id="PF01312">
    <property type="entry name" value="Bac_export_2"/>
    <property type="match status" value="1"/>
</dbReference>
<dbReference type="Proteomes" id="UP001057481">
    <property type="component" value="Unassembled WGS sequence"/>
</dbReference>
<keyword evidence="11 12" id="KW-1006">Bacterial flagellum protein export</keyword>
<dbReference type="InterPro" id="IPR006135">
    <property type="entry name" value="T3SS_substrate_exporter"/>
</dbReference>
<evidence type="ECO:0000256" key="8">
    <source>
        <dbReference type="ARBA" id="ARBA00022927"/>
    </source>
</evidence>
<dbReference type="PANTHER" id="PTHR30531:SF12">
    <property type="entry name" value="FLAGELLAR BIOSYNTHETIC PROTEIN FLHB"/>
    <property type="match status" value="1"/>
</dbReference>
<comment type="caution">
    <text evidence="14">The sequence shown here is derived from an EMBL/GenBank/DDBJ whole genome shotgun (WGS) entry which is preliminary data.</text>
</comment>
<keyword evidence="15" id="KW-1185">Reference proteome</keyword>
<feature type="transmembrane region" description="Helical" evidence="12">
    <location>
        <begin position="31"/>
        <end position="52"/>
    </location>
</feature>
<comment type="function">
    <text evidence="12">Required for formation of the rod structure in the basal body of the flagellar apparatus. Together with FliI and FliH, may constitute the export apparatus of flagellin.</text>
</comment>
<keyword evidence="8 12" id="KW-0653">Protein transport</keyword>
<comment type="caution">
    <text evidence="12">Lacks conserved residue(s) required for the propagation of feature annotation.</text>
</comment>
<keyword evidence="7 12" id="KW-1005">Bacterial flagellum biogenesis</keyword>
<evidence type="ECO:0000256" key="1">
    <source>
        <dbReference type="ARBA" id="ARBA00004651"/>
    </source>
</evidence>
<evidence type="ECO:0000256" key="5">
    <source>
        <dbReference type="ARBA" id="ARBA00022475"/>
    </source>
</evidence>
<organism evidence="14 15">
    <name type="scientific">Periweissella beninensis</name>
    <dbReference type="NCBI Taxonomy" id="504936"/>
    <lineage>
        <taxon>Bacteria</taxon>
        <taxon>Bacillati</taxon>
        <taxon>Bacillota</taxon>
        <taxon>Bacilli</taxon>
        <taxon>Lactobacillales</taxon>
        <taxon>Lactobacillaceae</taxon>
        <taxon>Periweissella</taxon>
    </lineage>
</organism>
<keyword evidence="10 12" id="KW-0472">Membrane</keyword>
<dbReference type="EMBL" id="JAGMVS010000042">
    <property type="protein sequence ID" value="MCM2436945.1"/>
    <property type="molecule type" value="Genomic_DNA"/>
</dbReference>
<sequence length="355" mass="40105">MADKSGKTEAPTPKRLRDARKRGEVTKSQELNIAISLLAFGFLFLPSWEFVIAKMAPYMVAMLEHLGKGTQLQSDLAKILLQAIGMFFLVGAPFMVIAIAMGFVSNLIQVGLLFTFQPIKPKFSKLNPLAGFKQMFGGRSLMNLFKTLLKLIIVAYLCYRKIITVLPTIINLSTVGTAKILLFVLQFARSVTIEIAVVLLIIGLIDYLYQRYTFRKNLRMSKEEVKEEFKQMEGDPKIKAQRRAKYQAMVRNAVANVQKSTVVITNPTHYALAIRYDSDEDEVPKLLAKGMDNLAQKMKAEAQKYDIPMIENRPLAHALYDRVEPGEYIPTDLYEAVAEIIALVYQLDIQKADKI</sequence>
<keyword evidence="14" id="KW-0282">Flagellum</keyword>
<keyword evidence="14" id="KW-0966">Cell projection</keyword>
<evidence type="ECO:0000256" key="7">
    <source>
        <dbReference type="ARBA" id="ARBA00022795"/>
    </source>
</evidence>
<dbReference type="InterPro" id="IPR006136">
    <property type="entry name" value="FlhB"/>
</dbReference>
<keyword evidence="5 12" id="KW-1003">Cell membrane</keyword>
<evidence type="ECO:0000256" key="6">
    <source>
        <dbReference type="ARBA" id="ARBA00022692"/>
    </source>
</evidence>
<evidence type="ECO:0000256" key="2">
    <source>
        <dbReference type="ARBA" id="ARBA00010690"/>
    </source>
</evidence>
<dbReference type="PANTHER" id="PTHR30531">
    <property type="entry name" value="FLAGELLAR BIOSYNTHETIC PROTEIN FLHB"/>
    <property type="match status" value="1"/>
</dbReference>
<proteinExistence type="inferred from homology"/>
<protein>
    <recommendedName>
        <fullName evidence="3 12">Flagellar biosynthetic protein FlhB</fullName>
    </recommendedName>
</protein>
<evidence type="ECO:0000256" key="11">
    <source>
        <dbReference type="ARBA" id="ARBA00023225"/>
    </source>
</evidence>
<dbReference type="Gene3D" id="6.10.250.2080">
    <property type="match status" value="1"/>
</dbReference>
<keyword evidence="4 12" id="KW-0813">Transport</keyword>
<reference evidence="14" key="1">
    <citation type="submission" date="2021-04" db="EMBL/GenBank/DDBJ databases">
        <title>Taxonomic assessment of Weissella genus.</title>
        <authorList>
            <person name="Fanelli F."/>
            <person name="Chieffi D."/>
            <person name="Dell'Aquila A."/>
            <person name="Gyu-Sung C."/>
            <person name="Franz C.M.A.P."/>
            <person name="Fusco V."/>
        </authorList>
    </citation>
    <scope>NUCLEOTIDE SEQUENCE</scope>
    <source>
        <strain evidence="14">LMG 25373</strain>
    </source>
</reference>
<evidence type="ECO:0000256" key="13">
    <source>
        <dbReference type="SAM" id="MobiDB-lite"/>
    </source>
</evidence>
<comment type="subcellular location">
    <subcellularLocation>
        <location evidence="1">Cell membrane</location>
        <topology evidence="1">Multi-pass membrane protein</topology>
    </subcellularLocation>
</comment>
<dbReference type="InterPro" id="IPR029025">
    <property type="entry name" value="T3SS_substrate_exporter_C"/>
</dbReference>
<gene>
    <name evidence="12 14" type="primary">flhB</name>
    <name evidence="14" type="ORF">KAK10_03240</name>
</gene>
<dbReference type="SUPFAM" id="SSF160544">
    <property type="entry name" value="EscU C-terminal domain-like"/>
    <property type="match status" value="1"/>
</dbReference>
<feature type="transmembrane region" description="Helical" evidence="12">
    <location>
        <begin position="87"/>
        <end position="116"/>
    </location>
</feature>